<evidence type="ECO:0000256" key="5">
    <source>
        <dbReference type="ARBA" id="ARBA00023284"/>
    </source>
</evidence>
<dbReference type="RefSeq" id="WP_264503008.1">
    <property type="nucleotide sequence ID" value="NZ_JAPDDS010000014.1"/>
</dbReference>
<dbReference type="InterPro" id="IPR036249">
    <property type="entry name" value="Thioredoxin-like_sf"/>
</dbReference>
<protein>
    <recommendedName>
        <fullName evidence="6">Thioredoxin</fullName>
    </recommendedName>
</protein>
<name>A0ABT3FUT5_9BACT</name>
<proteinExistence type="inferred from homology"/>
<dbReference type="PROSITE" id="PS51352">
    <property type="entry name" value="THIOREDOXIN_2"/>
    <property type="match status" value="1"/>
</dbReference>
<evidence type="ECO:0000313" key="9">
    <source>
        <dbReference type="EMBL" id="MCW1887054.1"/>
    </source>
</evidence>
<feature type="compositionally biased region" description="Basic and acidic residues" evidence="7">
    <location>
        <begin position="177"/>
        <end position="189"/>
    </location>
</feature>
<evidence type="ECO:0000256" key="6">
    <source>
        <dbReference type="NCBIfam" id="TIGR01068"/>
    </source>
</evidence>
<dbReference type="InterPro" id="IPR017937">
    <property type="entry name" value="Thioredoxin_CS"/>
</dbReference>
<evidence type="ECO:0000313" key="10">
    <source>
        <dbReference type="Proteomes" id="UP001207930"/>
    </source>
</evidence>
<comment type="caution">
    <text evidence="9">The sequence shown here is derived from an EMBL/GenBank/DDBJ whole genome shotgun (WGS) entry which is preliminary data.</text>
</comment>
<dbReference type="EMBL" id="JAPDDS010000014">
    <property type="protein sequence ID" value="MCW1887054.1"/>
    <property type="molecule type" value="Genomic_DNA"/>
</dbReference>
<dbReference type="PANTHER" id="PTHR45663">
    <property type="entry name" value="GEO12009P1"/>
    <property type="match status" value="1"/>
</dbReference>
<evidence type="ECO:0000256" key="7">
    <source>
        <dbReference type="SAM" id="MobiDB-lite"/>
    </source>
</evidence>
<dbReference type="InterPro" id="IPR013766">
    <property type="entry name" value="Thioredoxin_domain"/>
</dbReference>
<dbReference type="Pfam" id="PF00085">
    <property type="entry name" value="Thioredoxin"/>
    <property type="match status" value="1"/>
</dbReference>
<evidence type="ECO:0000256" key="1">
    <source>
        <dbReference type="ARBA" id="ARBA00008987"/>
    </source>
</evidence>
<evidence type="ECO:0000256" key="2">
    <source>
        <dbReference type="ARBA" id="ARBA00022448"/>
    </source>
</evidence>
<dbReference type="PROSITE" id="PS00194">
    <property type="entry name" value="THIOREDOXIN_1"/>
    <property type="match status" value="1"/>
</dbReference>
<keyword evidence="5" id="KW-0676">Redox-active center</keyword>
<dbReference type="PRINTS" id="PR00421">
    <property type="entry name" value="THIOREDOXIN"/>
</dbReference>
<keyword evidence="10" id="KW-1185">Reference proteome</keyword>
<dbReference type="NCBIfam" id="TIGR01068">
    <property type="entry name" value="thioredoxin"/>
    <property type="match status" value="1"/>
</dbReference>
<dbReference type="InterPro" id="IPR005746">
    <property type="entry name" value="Thioredoxin"/>
</dbReference>
<accession>A0ABT3FUT5</accession>
<dbReference type="Proteomes" id="UP001207930">
    <property type="component" value="Unassembled WGS sequence"/>
</dbReference>
<feature type="domain" description="Thioredoxin" evidence="8">
    <location>
        <begin position="33"/>
        <end position="152"/>
    </location>
</feature>
<comment type="similarity">
    <text evidence="1">Belongs to the thioredoxin family.</text>
</comment>
<evidence type="ECO:0000256" key="4">
    <source>
        <dbReference type="ARBA" id="ARBA00023157"/>
    </source>
</evidence>
<evidence type="ECO:0000256" key="3">
    <source>
        <dbReference type="ARBA" id="ARBA00022982"/>
    </source>
</evidence>
<dbReference type="Gene3D" id="3.40.30.10">
    <property type="entry name" value="Glutaredoxin"/>
    <property type="match status" value="1"/>
</dbReference>
<dbReference type="SUPFAM" id="SSF52833">
    <property type="entry name" value="Thioredoxin-like"/>
    <property type="match status" value="1"/>
</dbReference>
<keyword evidence="4" id="KW-1015">Disulfide bond</keyword>
<reference evidence="9 10" key="1">
    <citation type="submission" date="2022-10" db="EMBL/GenBank/DDBJ databases">
        <title>Luteolibacter flavescens strain MCCC 1K03193, whole genome shotgun sequencing project.</title>
        <authorList>
            <person name="Zhao G."/>
            <person name="Shen L."/>
        </authorList>
    </citation>
    <scope>NUCLEOTIDE SEQUENCE [LARGE SCALE GENOMIC DNA]</scope>
    <source>
        <strain evidence="9 10">MCCC 1K03193</strain>
    </source>
</reference>
<feature type="region of interest" description="Disordered" evidence="7">
    <location>
        <begin position="156"/>
        <end position="189"/>
    </location>
</feature>
<evidence type="ECO:0000259" key="8">
    <source>
        <dbReference type="PROSITE" id="PS51352"/>
    </source>
</evidence>
<sequence>MKLSLVASLLVLACLPGCEKAKNLVSKVRASASKSTASASATAAGPAVRDLDSAGYDSFVATPGRLVVVDFHAEWCGPCKMVGPVLESVTGEFPGKVLLGKVDVDQVQDVAKREGVRSIPDVRLFRDGKEVDRFIGAMDDTKVRALFEKHTAGIEAGKAEATPSGGSGGADPHIQPMKKDWLPPGIERR</sequence>
<dbReference type="PANTHER" id="PTHR45663:SF11">
    <property type="entry name" value="GEO12009P1"/>
    <property type="match status" value="1"/>
</dbReference>
<keyword evidence="3" id="KW-0249">Electron transport</keyword>
<gene>
    <name evidence="9" type="primary">trxA</name>
    <name evidence="9" type="ORF">OKA04_20115</name>
</gene>
<keyword evidence="2" id="KW-0813">Transport</keyword>
<organism evidence="9 10">
    <name type="scientific">Luteolibacter flavescens</name>
    <dbReference type="NCBI Taxonomy" id="1859460"/>
    <lineage>
        <taxon>Bacteria</taxon>
        <taxon>Pseudomonadati</taxon>
        <taxon>Verrucomicrobiota</taxon>
        <taxon>Verrucomicrobiia</taxon>
        <taxon>Verrucomicrobiales</taxon>
        <taxon>Verrucomicrobiaceae</taxon>
        <taxon>Luteolibacter</taxon>
    </lineage>
</organism>
<dbReference type="CDD" id="cd02947">
    <property type="entry name" value="TRX_family"/>
    <property type="match status" value="1"/>
</dbReference>